<dbReference type="Proteomes" id="UP000298636">
    <property type="component" value="Chromosome"/>
</dbReference>
<evidence type="ECO:0000256" key="9">
    <source>
        <dbReference type="RuleBase" id="RU004481"/>
    </source>
</evidence>
<proteinExistence type="inferred from homology"/>
<sequence>MVSFVIALIGKTNVGKSTLFNQLTKTNHALVSSQPHLTRDRKYGYLQLKKQDIMIIDTAGINTFYNIKENIKKKTFYQTMIAINEANLIFFIIDIHNKITYEDEEMIKMLRKKNKMIFLLLNKIDKIHNYKWKINEYYYLGIKNIIPISAKNKQGINTLLKKYLNSWIYTYATNMPSLVYKKKEKTINISIVGKTNVGKSTLLNILSNQNRVITCNIPGTTRDSITMPIFFQGKKYLFVDTAGIKKTSAKSINNLFNMQTFQTIMKTHISLFVIDALENISHQDLNILNIIINSGNALVILINKSENLSLQDKKKIKEYLLLKNTLIKFIHIHFISALYNYGIKQIFKFIDEAYIYSKKIMKTAQLTEIMKNAIRHYPPIFNTKKKIKFKYAHPGGYNPPVIVLHGKHLSLITNMYKRYLLNFFQKSLQLKGTPIKIVLVKNINTYKK</sequence>
<dbReference type="OrthoDB" id="9805918at2"/>
<dbReference type="NCBIfam" id="TIGR00231">
    <property type="entry name" value="small_GTP"/>
    <property type="match status" value="2"/>
</dbReference>
<feature type="domain" description="GTPase Der C-terminal KH-domain-like" evidence="11">
    <location>
        <begin position="362"/>
        <end position="438"/>
    </location>
</feature>
<keyword evidence="3 8" id="KW-0690">Ribosome biogenesis</keyword>
<dbReference type="Gene3D" id="3.40.50.300">
    <property type="entry name" value="P-loop containing nucleotide triphosphate hydrolases"/>
    <property type="match status" value="2"/>
</dbReference>
<evidence type="ECO:0000256" key="6">
    <source>
        <dbReference type="ARBA" id="ARBA00023134"/>
    </source>
</evidence>
<evidence type="ECO:0000256" key="8">
    <source>
        <dbReference type="HAMAP-Rule" id="MF_00195"/>
    </source>
</evidence>
<comment type="subunit">
    <text evidence="8">Associates with the 50S ribosomal subunit.</text>
</comment>
<dbReference type="HAMAP" id="MF_00195">
    <property type="entry name" value="GTPase_Der"/>
    <property type="match status" value="1"/>
</dbReference>
<evidence type="ECO:0000256" key="1">
    <source>
        <dbReference type="ARBA" id="ARBA00008279"/>
    </source>
</evidence>
<dbReference type="InterPro" id="IPR032859">
    <property type="entry name" value="KH_dom-like"/>
</dbReference>
<keyword evidence="5 8" id="KW-0547">Nucleotide-binding</keyword>
<dbReference type="PANTHER" id="PTHR43834">
    <property type="entry name" value="GTPASE DER"/>
    <property type="match status" value="1"/>
</dbReference>
<dbReference type="AlphaFoldDB" id="A0A4D6YJ91"/>
<keyword evidence="6 8" id="KW-0342">GTP-binding</keyword>
<feature type="domain" description="G" evidence="10">
    <location>
        <begin position="189"/>
        <end position="304"/>
    </location>
</feature>
<dbReference type="GO" id="GO:0042254">
    <property type="term" value="P:ribosome biogenesis"/>
    <property type="evidence" value="ECO:0007669"/>
    <property type="project" value="UniProtKB-KW"/>
</dbReference>
<gene>
    <name evidence="8 12" type="primary">der</name>
    <name evidence="12" type="ORF">D9V79_01960</name>
</gene>
<accession>A0A4D6YJ91</accession>
<dbReference type="InterPro" id="IPR005225">
    <property type="entry name" value="Small_GTP-bd"/>
</dbReference>
<dbReference type="InterPro" id="IPR006073">
    <property type="entry name" value="GTP-bd"/>
</dbReference>
<evidence type="ECO:0000256" key="5">
    <source>
        <dbReference type="ARBA" id="ARBA00022741"/>
    </source>
</evidence>
<feature type="binding site" evidence="8">
    <location>
        <begin position="10"/>
        <end position="17"/>
    </location>
    <ligand>
        <name>GTP</name>
        <dbReference type="ChEBI" id="CHEBI:37565"/>
        <label>1</label>
    </ligand>
</feature>
<dbReference type="InterPro" id="IPR016484">
    <property type="entry name" value="GTPase_Der"/>
</dbReference>
<dbReference type="InterPro" id="IPR015946">
    <property type="entry name" value="KH_dom-like_a/b"/>
</dbReference>
<organism evidence="12 13">
    <name type="scientific">Buchnera aphidicola</name>
    <name type="common">Stegophylla sp.</name>
    <dbReference type="NCBI Taxonomy" id="2315800"/>
    <lineage>
        <taxon>Bacteria</taxon>
        <taxon>Pseudomonadati</taxon>
        <taxon>Pseudomonadota</taxon>
        <taxon>Gammaproteobacteria</taxon>
        <taxon>Enterobacterales</taxon>
        <taxon>Erwiniaceae</taxon>
        <taxon>Buchnera</taxon>
    </lineage>
</organism>
<feature type="binding site" evidence="8">
    <location>
        <begin position="122"/>
        <end position="125"/>
    </location>
    <ligand>
        <name>GTP</name>
        <dbReference type="ChEBI" id="CHEBI:37565"/>
        <label>1</label>
    </ligand>
</feature>
<evidence type="ECO:0000256" key="3">
    <source>
        <dbReference type="ARBA" id="ARBA00022517"/>
    </source>
</evidence>
<evidence type="ECO:0000259" key="10">
    <source>
        <dbReference type="Pfam" id="PF01926"/>
    </source>
</evidence>
<dbReference type="Pfam" id="PF01926">
    <property type="entry name" value="MMR_HSR1"/>
    <property type="match status" value="2"/>
</dbReference>
<dbReference type="Pfam" id="PF14714">
    <property type="entry name" value="KH_dom-like"/>
    <property type="match status" value="1"/>
</dbReference>
<dbReference type="NCBIfam" id="TIGR03594">
    <property type="entry name" value="GTPase_EngA"/>
    <property type="match status" value="1"/>
</dbReference>
<reference evidence="12 13" key="1">
    <citation type="submission" date="2018-10" db="EMBL/GenBank/DDBJ databases">
        <title>Comparative functional genomics of the obligate endosymbiont Buchnera aphidicola.</title>
        <authorList>
            <person name="Chong R.A."/>
        </authorList>
    </citation>
    <scope>NUCLEOTIDE SEQUENCE [LARGE SCALE GENOMIC DNA]</scope>
    <source>
        <strain evidence="12 13">Ssp</strain>
    </source>
</reference>
<name>A0A4D6YJ91_9GAMM</name>
<dbReference type="EMBL" id="CP032998">
    <property type="protein sequence ID" value="QCI26531.1"/>
    <property type="molecule type" value="Genomic_DNA"/>
</dbReference>
<dbReference type="PANTHER" id="PTHR43834:SF6">
    <property type="entry name" value="GTPASE DER"/>
    <property type="match status" value="1"/>
</dbReference>
<evidence type="ECO:0000256" key="2">
    <source>
        <dbReference type="ARBA" id="ARBA00020953"/>
    </source>
</evidence>
<keyword evidence="4 9" id="KW-0677">Repeat</keyword>
<evidence type="ECO:0000256" key="4">
    <source>
        <dbReference type="ARBA" id="ARBA00022737"/>
    </source>
</evidence>
<evidence type="ECO:0000256" key="7">
    <source>
        <dbReference type="ARBA" id="ARBA00032345"/>
    </source>
</evidence>
<protein>
    <recommendedName>
        <fullName evidence="2 8">GTPase Der</fullName>
    </recommendedName>
    <alternativeName>
        <fullName evidence="7 8">GTP-binding protein EngA</fullName>
    </alternativeName>
</protein>
<dbReference type="GO" id="GO:0005525">
    <property type="term" value="F:GTP binding"/>
    <property type="evidence" value="ECO:0007669"/>
    <property type="project" value="UniProtKB-UniRule"/>
</dbReference>
<feature type="binding site" evidence="8">
    <location>
        <begin position="57"/>
        <end position="61"/>
    </location>
    <ligand>
        <name>GTP</name>
        <dbReference type="ChEBI" id="CHEBI:37565"/>
        <label>1</label>
    </ligand>
</feature>
<dbReference type="GO" id="GO:0043022">
    <property type="term" value="F:ribosome binding"/>
    <property type="evidence" value="ECO:0007669"/>
    <property type="project" value="TreeGrafter"/>
</dbReference>
<evidence type="ECO:0000259" key="11">
    <source>
        <dbReference type="Pfam" id="PF14714"/>
    </source>
</evidence>
<feature type="binding site" evidence="8">
    <location>
        <begin position="240"/>
        <end position="244"/>
    </location>
    <ligand>
        <name>GTP</name>
        <dbReference type="ChEBI" id="CHEBI:37565"/>
        <label>2</label>
    </ligand>
</feature>
<dbReference type="SUPFAM" id="SSF52540">
    <property type="entry name" value="P-loop containing nucleoside triphosphate hydrolases"/>
    <property type="match status" value="2"/>
</dbReference>
<comment type="caution">
    <text evidence="8">Lacks conserved residue(s) required for the propagation of feature annotation.</text>
</comment>
<dbReference type="PIRSF" id="PIRSF006485">
    <property type="entry name" value="GTP-binding_EngA"/>
    <property type="match status" value="1"/>
</dbReference>
<dbReference type="PRINTS" id="PR00326">
    <property type="entry name" value="GTP1OBG"/>
</dbReference>
<comment type="function">
    <text evidence="8 9">GTPase that plays an essential role in the late steps of ribosome biogenesis.</text>
</comment>
<keyword evidence="13" id="KW-1185">Reference proteome</keyword>
<evidence type="ECO:0000313" key="13">
    <source>
        <dbReference type="Proteomes" id="UP000298636"/>
    </source>
</evidence>
<feature type="domain" description="G" evidence="10">
    <location>
        <begin position="6"/>
        <end position="123"/>
    </location>
</feature>
<dbReference type="RefSeq" id="WP_158352147.1">
    <property type="nucleotide sequence ID" value="NZ_CP032998.1"/>
</dbReference>
<evidence type="ECO:0000313" key="12">
    <source>
        <dbReference type="EMBL" id="QCI26531.1"/>
    </source>
</evidence>
<dbReference type="InterPro" id="IPR027417">
    <property type="entry name" value="P-loop_NTPase"/>
</dbReference>
<dbReference type="Gene3D" id="3.30.300.20">
    <property type="match status" value="1"/>
</dbReference>
<comment type="similarity">
    <text evidence="1 8 9">Belongs to the TRAFAC class TrmE-Era-EngA-EngB-Septin-like GTPase superfamily. EngA (Der) GTPase family.</text>
</comment>
<dbReference type="CDD" id="cd01894">
    <property type="entry name" value="EngA1"/>
    <property type="match status" value="1"/>
</dbReference>
<feature type="binding site" evidence="8">
    <location>
        <begin position="193"/>
        <end position="200"/>
    </location>
    <ligand>
        <name>GTP</name>
        <dbReference type="ChEBI" id="CHEBI:37565"/>
        <label>2</label>
    </ligand>
</feature>